<feature type="compositionally biased region" description="Polar residues" evidence="1">
    <location>
        <begin position="1"/>
        <end position="12"/>
    </location>
</feature>
<name>A0ABR3EIM5_9AGAR</name>
<organism evidence="2 3">
    <name type="scientific">Marasmius crinis-equi</name>
    <dbReference type="NCBI Taxonomy" id="585013"/>
    <lineage>
        <taxon>Eukaryota</taxon>
        <taxon>Fungi</taxon>
        <taxon>Dikarya</taxon>
        <taxon>Basidiomycota</taxon>
        <taxon>Agaricomycotina</taxon>
        <taxon>Agaricomycetes</taxon>
        <taxon>Agaricomycetidae</taxon>
        <taxon>Agaricales</taxon>
        <taxon>Marasmiineae</taxon>
        <taxon>Marasmiaceae</taxon>
        <taxon>Marasmius</taxon>
    </lineage>
</organism>
<sequence>LFTTGSPLTNHVKSCEERHRIDAENRRLRQQQQGSSRGAVGSLQGQGPTHSPMMYPDLIEELPLFYRDYDDDDEAIATDIPDTDPPDSTEQDPSSDDILVDFHPSSLREREHTAFEDFGVEVAEDPEPYDKVPWRPFLSRFDYEVADLALRAYLDQEQVQTLFRLLEEARNGAELHMKSYAQLQAMWDAAADRTTR</sequence>
<comment type="caution">
    <text evidence="2">The sequence shown here is derived from an EMBL/GenBank/DDBJ whole genome shotgun (WGS) entry which is preliminary data.</text>
</comment>
<proteinExistence type="predicted"/>
<accession>A0ABR3EIM5</accession>
<feature type="region of interest" description="Disordered" evidence="1">
    <location>
        <begin position="75"/>
        <end position="98"/>
    </location>
</feature>
<feature type="non-terminal residue" evidence="2">
    <location>
        <position position="1"/>
    </location>
</feature>
<dbReference type="EMBL" id="JBAHYK010004753">
    <property type="protein sequence ID" value="KAL0562696.1"/>
    <property type="molecule type" value="Genomic_DNA"/>
</dbReference>
<feature type="compositionally biased region" description="Basic and acidic residues" evidence="1">
    <location>
        <begin position="13"/>
        <end position="27"/>
    </location>
</feature>
<evidence type="ECO:0000313" key="2">
    <source>
        <dbReference type="EMBL" id="KAL0562696.1"/>
    </source>
</evidence>
<gene>
    <name evidence="2" type="ORF">V5O48_019385</name>
</gene>
<evidence type="ECO:0000256" key="1">
    <source>
        <dbReference type="SAM" id="MobiDB-lite"/>
    </source>
</evidence>
<feature type="non-terminal residue" evidence="2">
    <location>
        <position position="196"/>
    </location>
</feature>
<feature type="region of interest" description="Disordered" evidence="1">
    <location>
        <begin position="1"/>
        <end position="55"/>
    </location>
</feature>
<protein>
    <submittedName>
        <fullName evidence="2">Uncharacterized protein</fullName>
    </submittedName>
</protein>
<dbReference type="Proteomes" id="UP001465976">
    <property type="component" value="Unassembled WGS sequence"/>
</dbReference>
<reference evidence="2 3" key="1">
    <citation type="submission" date="2024-02" db="EMBL/GenBank/DDBJ databases">
        <title>A draft genome for the cacao thread blight pathogen Marasmius crinis-equi.</title>
        <authorList>
            <person name="Cohen S.P."/>
            <person name="Baruah I.K."/>
            <person name="Amoako-Attah I."/>
            <person name="Bukari Y."/>
            <person name="Meinhardt L.W."/>
            <person name="Bailey B.A."/>
        </authorList>
    </citation>
    <scope>NUCLEOTIDE SEQUENCE [LARGE SCALE GENOMIC DNA]</scope>
    <source>
        <strain evidence="2 3">GH-76</strain>
    </source>
</reference>
<keyword evidence="3" id="KW-1185">Reference proteome</keyword>
<evidence type="ECO:0000313" key="3">
    <source>
        <dbReference type="Proteomes" id="UP001465976"/>
    </source>
</evidence>